<comment type="subunit">
    <text evidence="7">Forms pentamers. Component of the PI(3,5)P2 regulatory complex/PAS complex, at least composed of PIKFYVE, FIG4 and VAC14. VAC14 nucleates the assembly of the complex and serves as a scaffold by pentamerizing into a star-shaped structure, which can bind a single copy each of PIKFYVE and FIG4 and coordinates their activities. Interacts with NOS1.</text>
</comment>
<dbReference type="PANTHER" id="PTHR16023:SF0">
    <property type="entry name" value="PROTEIN VAC14 HOMOLOG"/>
    <property type="match status" value="1"/>
</dbReference>
<gene>
    <name evidence="10" type="ORF">OCTVUL_1B006074</name>
</gene>
<feature type="domain" description="Vacuolar protein 14 C-terminal Fig4-binding" evidence="9">
    <location>
        <begin position="496"/>
        <end position="673"/>
    </location>
</feature>
<dbReference type="SUPFAM" id="SSF48371">
    <property type="entry name" value="ARM repeat"/>
    <property type="match status" value="1"/>
</dbReference>
<comment type="function">
    <text evidence="6">Scaffold protein component of the PI(3,5)P2 regulatory complex which regulates both the synthesis and turnover of phosphatidylinositol 3,5-bisphosphate (PtdIns(3,5)P2). Pentamerizes into a star-shaped structure and nucleates the assembly of the complex. The pentamer binds a single copy each of PIKFYVE and FIG4 and coordinates both PIKfyve kinase activity and FIG4 phosphatase activity, being required to maintain normal levels of phosphatidylinositol 3-phosphate (PtdIns(3)P) and phosphatidylinositol 5-phosphate (PtdIns(5)P). Plays a role in the biogenesis of endosome carrier vesicles (ECV) / multivesicular bodies (MVB) transport intermediates from early endosomes.</text>
</comment>
<sequence length="726" mass="82235">MGDRPHSPLSVSCVRALNDKLYEKRKIAAQEIDKMVKEFLAQNNTAQIRKLLRVLGEDFSVSHNLNTRKGGLMGLAATAIGLGKESDKYVSGLVKPVLACFHDQDSGVRYYACEALYNIVKVCRGSVLPYFNDIFNGLSKLTADPDQHVKNGTELLDRLIKDIVTESASFDLVAFIPLLRERIYTTNTFARQFVVSWISVLDAVPNINMLFLLPDILDGLFRILGDSNPEISKSCENVFNSFLSGIRKSKNGVNFHGMGNILIVHSQSSEDLIQHIALTWLHEFVMLSGRTMLPFASGIINATLPCLAYSDTSQRQVKEAAKLLNTRMMQIVDSRDDQLPVSSKSSDASVTTSPESGEISKESGDLRDEQLDIASVISVLCQMLTHNSIQTRIAALQWFGHLLNKIPIKTFQYIDDFFPLFLQTLKDPSDEVVLLDLEALAEISSNPAGKQAKPGSSTETSRNEDKSANTKVLTSLNHYFDKFMRELIQLFHREQNLLEEKGTFILRQLALQLNAEDIYRTLSEILMQEEDASFACIMVQTLNTILLTSTELFELRNQLKDLKTPESCSLFTCLYKSWCHGPVATVSLCYLTQNYEHACDLLETFGDLEITKEFLIELDKLVQLIESPIFAYLRLQMLEAENNQYLVKSLYGILMLLPQSDAFRILQARLQCIPNFHLTPVNRRKLKEECQLVNQIDFKELLNHFLAVQKKHRETRINHRYVNIVL</sequence>
<dbReference type="InterPro" id="IPR021841">
    <property type="entry name" value="VAC14_Fig4p-bd"/>
</dbReference>
<evidence type="ECO:0000313" key="11">
    <source>
        <dbReference type="Proteomes" id="UP001162480"/>
    </source>
</evidence>
<feature type="region of interest" description="Disordered" evidence="8">
    <location>
        <begin position="336"/>
        <end position="364"/>
    </location>
</feature>
<feature type="compositionally biased region" description="Low complexity" evidence="8">
    <location>
        <begin position="341"/>
        <end position="353"/>
    </location>
</feature>
<accession>A0AA36B6F6</accession>
<evidence type="ECO:0000256" key="2">
    <source>
        <dbReference type="ARBA" id="ARBA00010225"/>
    </source>
</evidence>
<evidence type="ECO:0000256" key="1">
    <source>
        <dbReference type="ARBA" id="ARBA00004308"/>
    </source>
</evidence>
<evidence type="ECO:0000256" key="3">
    <source>
        <dbReference type="ARBA" id="ARBA00013840"/>
    </source>
</evidence>
<dbReference type="GO" id="GO:0006661">
    <property type="term" value="P:phosphatidylinositol biosynthetic process"/>
    <property type="evidence" value="ECO:0007669"/>
    <property type="project" value="InterPro"/>
</dbReference>
<evidence type="ECO:0000256" key="6">
    <source>
        <dbReference type="ARBA" id="ARBA00045654"/>
    </source>
</evidence>
<dbReference type="Gene3D" id="1.25.10.10">
    <property type="entry name" value="Leucine-rich Repeat Variant"/>
    <property type="match status" value="2"/>
</dbReference>
<comment type="subcellular location">
    <subcellularLocation>
        <location evidence="1">Endomembrane system</location>
    </subcellularLocation>
</comment>
<dbReference type="GO" id="GO:0010008">
    <property type="term" value="C:endosome membrane"/>
    <property type="evidence" value="ECO:0007669"/>
    <property type="project" value="TreeGrafter"/>
</dbReference>
<evidence type="ECO:0000259" key="9">
    <source>
        <dbReference type="Pfam" id="PF11916"/>
    </source>
</evidence>
<dbReference type="PANTHER" id="PTHR16023">
    <property type="entry name" value="TAX1 BINDING PROTEIN-RELATED"/>
    <property type="match status" value="1"/>
</dbReference>
<dbReference type="GO" id="GO:0070772">
    <property type="term" value="C:PAS complex"/>
    <property type="evidence" value="ECO:0007669"/>
    <property type="project" value="InterPro"/>
</dbReference>
<dbReference type="InterPro" id="IPR026825">
    <property type="entry name" value="Vac14"/>
</dbReference>
<feature type="compositionally biased region" description="Polar residues" evidence="8">
    <location>
        <begin position="446"/>
        <end position="460"/>
    </location>
</feature>
<proteinExistence type="inferred from homology"/>
<dbReference type="Proteomes" id="UP001162480">
    <property type="component" value="Chromosome 9"/>
</dbReference>
<dbReference type="InterPro" id="IPR011989">
    <property type="entry name" value="ARM-like"/>
</dbReference>
<dbReference type="Pfam" id="PF11916">
    <property type="entry name" value="Vac14_Fig4_bd"/>
    <property type="match status" value="1"/>
</dbReference>
<dbReference type="AlphaFoldDB" id="A0AA36B6F6"/>
<comment type="similarity">
    <text evidence="2">Belongs to the VAC14 family.</text>
</comment>
<evidence type="ECO:0000313" key="10">
    <source>
        <dbReference type="EMBL" id="CAI9727532.1"/>
    </source>
</evidence>
<keyword evidence="4" id="KW-0677">Repeat</keyword>
<evidence type="ECO:0000256" key="8">
    <source>
        <dbReference type="SAM" id="MobiDB-lite"/>
    </source>
</evidence>
<name>A0AA36B6F6_OCTVU</name>
<reference evidence="10" key="1">
    <citation type="submission" date="2023-08" db="EMBL/GenBank/DDBJ databases">
        <authorList>
            <person name="Alioto T."/>
            <person name="Alioto T."/>
            <person name="Gomez Garrido J."/>
        </authorList>
    </citation>
    <scope>NUCLEOTIDE SEQUENCE</scope>
</reference>
<dbReference type="EMBL" id="OX597822">
    <property type="protein sequence ID" value="CAI9727532.1"/>
    <property type="molecule type" value="Genomic_DNA"/>
</dbReference>
<dbReference type="InterPro" id="IPR016024">
    <property type="entry name" value="ARM-type_fold"/>
</dbReference>
<keyword evidence="5" id="KW-0472">Membrane</keyword>
<keyword evidence="11" id="KW-1185">Reference proteome</keyword>
<organism evidence="10 11">
    <name type="scientific">Octopus vulgaris</name>
    <name type="common">Common octopus</name>
    <dbReference type="NCBI Taxonomy" id="6645"/>
    <lineage>
        <taxon>Eukaryota</taxon>
        <taxon>Metazoa</taxon>
        <taxon>Spiralia</taxon>
        <taxon>Lophotrochozoa</taxon>
        <taxon>Mollusca</taxon>
        <taxon>Cephalopoda</taxon>
        <taxon>Coleoidea</taxon>
        <taxon>Octopodiformes</taxon>
        <taxon>Octopoda</taxon>
        <taxon>Incirrata</taxon>
        <taxon>Octopodidae</taxon>
        <taxon>Octopus</taxon>
    </lineage>
</organism>
<protein>
    <recommendedName>
        <fullName evidence="3">Protein VAC14 homolog</fullName>
    </recommendedName>
</protein>
<evidence type="ECO:0000256" key="5">
    <source>
        <dbReference type="ARBA" id="ARBA00023136"/>
    </source>
</evidence>
<feature type="region of interest" description="Disordered" evidence="8">
    <location>
        <begin position="446"/>
        <end position="468"/>
    </location>
</feature>
<evidence type="ECO:0000256" key="7">
    <source>
        <dbReference type="ARBA" id="ARBA00047092"/>
    </source>
</evidence>
<evidence type="ECO:0000256" key="4">
    <source>
        <dbReference type="ARBA" id="ARBA00022737"/>
    </source>
</evidence>
<dbReference type="Pfam" id="PF12755">
    <property type="entry name" value="Vac14_Fab1_bd"/>
    <property type="match status" value="1"/>
</dbReference>